<proteinExistence type="predicted"/>
<protein>
    <submittedName>
        <fullName evidence="1">Uncharacterized protein</fullName>
    </submittedName>
</protein>
<keyword evidence="2" id="KW-1185">Reference proteome</keyword>
<name>A0A4V3SCZ6_OPIFE</name>
<organism evidence="1 2">
    <name type="scientific">Opisthorchis felineus</name>
    <dbReference type="NCBI Taxonomy" id="147828"/>
    <lineage>
        <taxon>Eukaryota</taxon>
        <taxon>Metazoa</taxon>
        <taxon>Spiralia</taxon>
        <taxon>Lophotrochozoa</taxon>
        <taxon>Platyhelminthes</taxon>
        <taxon>Trematoda</taxon>
        <taxon>Digenea</taxon>
        <taxon>Opisthorchiida</taxon>
        <taxon>Opisthorchiata</taxon>
        <taxon>Opisthorchiidae</taxon>
        <taxon>Opisthorchis</taxon>
    </lineage>
</organism>
<evidence type="ECO:0000313" key="2">
    <source>
        <dbReference type="Proteomes" id="UP000308267"/>
    </source>
</evidence>
<evidence type="ECO:0000313" key="1">
    <source>
        <dbReference type="EMBL" id="TGZ58624.1"/>
    </source>
</evidence>
<dbReference type="EMBL" id="SJOL01009199">
    <property type="protein sequence ID" value="TGZ58624.1"/>
    <property type="molecule type" value="Genomic_DNA"/>
</dbReference>
<accession>A0A4V3SCZ6</accession>
<dbReference type="OrthoDB" id="10357143at2759"/>
<comment type="caution">
    <text evidence="1">The sequence shown here is derived from an EMBL/GenBank/DDBJ whole genome shotgun (WGS) entry which is preliminary data.</text>
</comment>
<reference evidence="1 2" key="1">
    <citation type="journal article" date="2019" name="BMC Genomics">
        <title>New insights from Opisthorchis felineus genome: update on genomics of the epidemiologically important liver flukes.</title>
        <authorList>
            <person name="Ershov N.I."/>
            <person name="Mordvinov V.A."/>
            <person name="Prokhortchouk E.B."/>
            <person name="Pakharukova M.Y."/>
            <person name="Gunbin K.V."/>
            <person name="Ustyantsev K."/>
            <person name="Genaev M.A."/>
            <person name="Blinov A.G."/>
            <person name="Mazur A."/>
            <person name="Boulygina E."/>
            <person name="Tsygankova S."/>
            <person name="Khrameeva E."/>
            <person name="Chekanov N."/>
            <person name="Fan G."/>
            <person name="Xiao A."/>
            <person name="Zhang H."/>
            <person name="Xu X."/>
            <person name="Yang H."/>
            <person name="Solovyev V."/>
            <person name="Lee S.M."/>
            <person name="Liu X."/>
            <person name="Afonnikov D.A."/>
            <person name="Skryabin K.G."/>
        </authorList>
    </citation>
    <scope>NUCLEOTIDE SEQUENCE [LARGE SCALE GENOMIC DNA]</scope>
    <source>
        <strain evidence="1">AK-0245</strain>
        <tissue evidence="1">Whole organism</tissue>
    </source>
</reference>
<gene>
    <name evidence="1" type="ORF">CRM22_009537</name>
</gene>
<dbReference type="Proteomes" id="UP000308267">
    <property type="component" value="Unassembled WGS sequence"/>
</dbReference>
<dbReference type="AlphaFoldDB" id="A0A4V3SCZ6"/>
<sequence length="157" mass="17119">MATKMDMFSVETSQSIVKSLFMASTEAAASVFVNKYVTGEYLALPLVMAEKMLQVLPRRTFAKATFQLPDTAKKDSAVVQELQATGVSVETVLSYTIKKLVNYYESLGTDLFCKLKAKVLDAFGPHSMSGLAFSGSHVHTCIAKLPTPKKTKAKKQA</sequence>